<dbReference type="Pfam" id="PF25688">
    <property type="entry name" value="P22_gp7"/>
    <property type="match status" value="1"/>
</dbReference>
<sequence>MGIISGMAAGDAAKAQAEAMKKIAKGYGKVGQWQYQQISPWMNAGKGALTAQMQMLANPLNSQAALSDYYAGPQYAQQEQQAQYALDSAAEATGTTGATATGNALASQSVSLGQNYLKGLNQQRSQQFQQLGGISSQGLGATKTMNQSAFQDYNAAANLLTGAAAATAGGKGAESKGIASGIGGLLSTAIGAFGSGGFSSPTSSMVTGGTSAGNELNWGNIAKTAGSMAMMFL</sequence>
<evidence type="ECO:0000313" key="1">
    <source>
        <dbReference type="EMBL" id="MDK9364172.1"/>
    </source>
</evidence>
<dbReference type="AlphaFoldDB" id="A0AAP4D6E2"/>
<name>A0AAP4D6E2_9ENTR</name>
<dbReference type="Proteomes" id="UP001223214">
    <property type="component" value="Unassembled WGS sequence"/>
</dbReference>
<accession>A0AAP4D6E2</accession>
<dbReference type="EMBL" id="JASSOM010000056">
    <property type="protein sequence ID" value="MDK9364172.1"/>
    <property type="molecule type" value="Genomic_DNA"/>
</dbReference>
<gene>
    <name evidence="1" type="ORF">QQF32_13295</name>
</gene>
<protein>
    <recommendedName>
        <fullName evidence="3">DNA transfer protein</fullName>
    </recommendedName>
</protein>
<proteinExistence type="predicted"/>
<dbReference type="InterPro" id="IPR057916">
    <property type="entry name" value="P22_gp7"/>
</dbReference>
<evidence type="ECO:0000313" key="2">
    <source>
        <dbReference type="Proteomes" id="UP001223214"/>
    </source>
</evidence>
<comment type="caution">
    <text evidence="1">The sequence shown here is derived from an EMBL/GenBank/DDBJ whole genome shotgun (WGS) entry which is preliminary data.</text>
</comment>
<keyword evidence="2" id="KW-1185">Reference proteome</keyword>
<reference evidence="1 2" key="1">
    <citation type="submission" date="2023-06" db="EMBL/GenBank/DDBJ databases">
        <title>Identification and characterization of antibiotic-resistant Gram-negative bacteria.</title>
        <authorList>
            <person name="Cho G.-S."/>
            <person name="Lee J."/>
            <person name="Tai E."/>
            <person name="Jeong S."/>
            <person name="Kim I."/>
            <person name="Kim B.-E."/>
            <person name="Jeong M.-I."/>
            <person name="Oh K.-K."/>
            <person name="Franz C.M.A.P."/>
        </authorList>
    </citation>
    <scope>NUCLEOTIDE SEQUENCE [LARGE SCALE GENOMIC DNA]</scope>
    <source>
        <strain evidence="1 2">V106_12</strain>
    </source>
</reference>
<dbReference type="RefSeq" id="WP_285149534.1">
    <property type="nucleotide sequence ID" value="NZ_JASSOM010000056.1"/>
</dbReference>
<evidence type="ECO:0008006" key="3">
    <source>
        <dbReference type="Google" id="ProtNLM"/>
    </source>
</evidence>
<organism evidence="1 2">
    <name type="scientific">Lelliottia wanjuensis</name>
    <dbReference type="NCBI Taxonomy" id="3050585"/>
    <lineage>
        <taxon>Bacteria</taxon>
        <taxon>Pseudomonadati</taxon>
        <taxon>Pseudomonadota</taxon>
        <taxon>Gammaproteobacteria</taxon>
        <taxon>Enterobacterales</taxon>
        <taxon>Enterobacteriaceae</taxon>
        <taxon>Lelliottia</taxon>
    </lineage>
</organism>